<evidence type="ECO:0000256" key="4">
    <source>
        <dbReference type="ARBA" id="ARBA00022801"/>
    </source>
</evidence>
<feature type="binding site" evidence="10">
    <location>
        <position position="12"/>
    </location>
    <ligand>
        <name>Mg(2+)</name>
        <dbReference type="ChEBI" id="CHEBI:18420"/>
    </ligand>
</feature>
<feature type="site" description="Contributes to substrate recognition" evidence="9">
    <location>
        <position position="101"/>
    </location>
</feature>
<evidence type="ECO:0000256" key="8">
    <source>
        <dbReference type="PIRSR" id="PIRSR004682-1"/>
    </source>
</evidence>
<comment type="similarity">
    <text evidence="7">Belongs to the gmhB family.</text>
</comment>
<feature type="site" description="Stabilizes the phosphoryl group" evidence="9">
    <location>
        <position position="102"/>
    </location>
</feature>
<comment type="cofactor">
    <cofactor evidence="10">
        <name>Mg(2+)</name>
        <dbReference type="ChEBI" id="CHEBI:18420"/>
    </cofactor>
</comment>
<feature type="site" description="Stabilizes the phosphoryl group" evidence="9">
    <location>
        <position position="52"/>
    </location>
</feature>
<dbReference type="SUPFAM" id="SSF56784">
    <property type="entry name" value="HAD-like"/>
    <property type="match status" value="1"/>
</dbReference>
<keyword evidence="5 7" id="KW-0119">Carbohydrate metabolism</keyword>
<dbReference type="InterPro" id="IPR006549">
    <property type="entry name" value="HAD-SF_hydro_IIIA"/>
</dbReference>
<dbReference type="PIRSF" id="PIRSF004682">
    <property type="entry name" value="GmhB"/>
    <property type="match status" value="1"/>
</dbReference>
<evidence type="ECO:0000256" key="5">
    <source>
        <dbReference type="ARBA" id="ARBA00023277"/>
    </source>
</evidence>
<dbReference type="InterPro" id="IPR023214">
    <property type="entry name" value="HAD_sf"/>
</dbReference>
<dbReference type="RefSeq" id="WP_034557173.1">
    <property type="nucleotide sequence ID" value="NZ_FZML01000017.1"/>
</dbReference>
<keyword evidence="4 7" id="KW-0378">Hydrolase</keyword>
<dbReference type="NCBIfam" id="TIGR01549">
    <property type="entry name" value="HAD-SF-IA-v1"/>
    <property type="match status" value="1"/>
</dbReference>
<keyword evidence="14" id="KW-1185">Reference proteome</keyword>
<dbReference type="InterPro" id="IPR036412">
    <property type="entry name" value="HAD-like_sf"/>
</dbReference>
<feature type="binding site" evidence="10">
    <location>
        <position position="10"/>
    </location>
    <ligand>
        <name>Mg(2+)</name>
        <dbReference type="ChEBI" id="CHEBI:18420"/>
    </ligand>
</feature>
<organism evidence="11 14">
    <name type="scientific">Helicobacter muridarum</name>
    <dbReference type="NCBI Taxonomy" id="216"/>
    <lineage>
        <taxon>Bacteria</taxon>
        <taxon>Pseudomonadati</taxon>
        <taxon>Campylobacterota</taxon>
        <taxon>Epsilonproteobacteria</taxon>
        <taxon>Campylobacterales</taxon>
        <taxon>Helicobacteraceae</taxon>
        <taxon>Helicobacter</taxon>
    </lineage>
</organism>
<dbReference type="OrthoDB" id="9814110at2"/>
<dbReference type="PANTHER" id="PTHR42891">
    <property type="entry name" value="D-GLYCERO-BETA-D-MANNO-HEPTOSE-1,7-BISPHOSPHATE 7-PHOSPHATASE"/>
    <property type="match status" value="1"/>
</dbReference>
<evidence type="ECO:0000256" key="10">
    <source>
        <dbReference type="PIRSR" id="PIRSR004682-4"/>
    </source>
</evidence>
<dbReference type="AlphaFoldDB" id="A0A099TXK4"/>
<dbReference type="GO" id="GO:0005975">
    <property type="term" value="P:carbohydrate metabolic process"/>
    <property type="evidence" value="ECO:0007669"/>
    <property type="project" value="InterPro"/>
</dbReference>
<evidence type="ECO:0000256" key="3">
    <source>
        <dbReference type="ARBA" id="ARBA00022723"/>
    </source>
</evidence>
<evidence type="ECO:0000313" key="12">
    <source>
        <dbReference type="EMBL" id="TLE01415.1"/>
    </source>
</evidence>
<dbReference type="Gene3D" id="3.40.50.1000">
    <property type="entry name" value="HAD superfamily/HAD-like"/>
    <property type="match status" value="1"/>
</dbReference>
<sequence>MKFNKAIFFDRDGVINDDLGYVHKIDDFRFYEDFFSCAEQFKKHGYKLIVVTNQSGIQRGLYTIKDFLILSCYMQGCIYDRLGFYLDRIYFCPLLQDSIRRKPSPGMLLAAKETFALDMSKCLIVGDNISDVEAGYNAGLSNLFLLQRKPDDFSDMRDLNSKYHYHKIRDLSQISAILQDNSLS</sequence>
<reference evidence="11 14" key="2">
    <citation type="submission" date="2018-06" db="EMBL/GenBank/DDBJ databases">
        <authorList>
            <consortium name="Pathogen Informatics"/>
            <person name="Doyle S."/>
        </authorList>
    </citation>
    <scope>NUCLEOTIDE SEQUENCE [LARGE SCALE GENOMIC DNA]</scope>
    <source>
        <strain evidence="11 14">NCTC12714</strain>
    </source>
</reference>
<comment type="cofactor">
    <cofactor evidence="10">
        <name>Zn(2+)</name>
        <dbReference type="ChEBI" id="CHEBI:29105"/>
    </cofactor>
</comment>
<dbReference type="NCBIfam" id="TIGR01662">
    <property type="entry name" value="HAD-SF-IIIA"/>
    <property type="match status" value="1"/>
</dbReference>
<dbReference type="EC" id="3.1.3.-" evidence="7"/>
<gene>
    <name evidence="11" type="primary">gmhB</name>
    <name evidence="12" type="ORF">LS73_001710</name>
    <name evidence="11" type="ORF">NCTC12714_00129</name>
</gene>
<evidence type="ECO:0000256" key="7">
    <source>
        <dbReference type="PIRNR" id="PIRNR004682"/>
    </source>
</evidence>
<dbReference type="GO" id="GO:0046872">
    <property type="term" value="F:metal ion binding"/>
    <property type="evidence" value="ECO:0007669"/>
    <property type="project" value="UniProtKB-KW"/>
</dbReference>
<dbReference type="GO" id="GO:0005737">
    <property type="term" value="C:cytoplasm"/>
    <property type="evidence" value="ECO:0007669"/>
    <property type="project" value="UniProtKB-SubCell"/>
</dbReference>
<dbReference type="STRING" id="216.LS73_02645"/>
<comment type="subcellular location">
    <subcellularLocation>
        <location evidence="1 7">Cytoplasm</location>
    </subcellularLocation>
</comment>
<dbReference type="EMBL" id="UGJE01000002">
    <property type="protein sequence ID" value="STQ85344.1"/>
    <property type="molecule type" value="Genomic_DNA"/>
</dbReference>
<protein>
    <recommendedName>
        <fullName evidence="6 7">D,D-heptose 1,7-bisphosphate phosphatase</fullName>
        <ecNumber evidence="7">3.1.3.-</ecNumber>
    </recommendedName>
</protein>
<evidence type="ECO:0000256" key="2">
    <source>
        <dbReference type="ARBA" id="ARBA00022490"/>
    </source>
</evidence>
<evidence type="ECO:0000256" key="1">
    <source>
        <dbReference type="ARBA" id="ARBA00004496"/>
    </source>
</evidence>
<evidence type="ECO:0000256" key="6">
    <source>
        <dbReference type="ARBA" id="ARBA00031828"/>
    </source>
</evidence>
<dbReference type="Proteomes" id="UP000029922">
    <property type="component" value="Unassembled WGS sequence"/>
</dbReference>
<feature type="active site" description="Proton donor" evidence="8">
    <location>
        <position position="12"/>
    </location>
</feature>
<dbReference type="Proteomes" id="UP000255139">
    <property type="component" value="Unassembled WGS sequence"/>
</dbReference>
<keyword evidence="2 7" id="KW-0963">Cytoplasm</keyword>
<dbReference type="InterPro" id="IPR006543">
    <property type="entry name" value="Histidinol-phos"/>
</dbReference>
<dbReference type="Pfam" id="PF13242">
    <property type="entry name" value="Hydrolase_like"/>
    <property type="match status" value="1"/>
</dbReference>
<feature type="binding site" evidence="10">
    <location>
        <position position="127"/>
    </location>
    <ligand>
        <name>Mg(2+)</name>
        <dbReference type="ChEBI" id="CHEBI:18420"/>
    </ligand>
</feature>
<evidence type="ECO:0000313" key="14">
    <source>
        <dbReference type="Proteomes" id="UP000255139"/>
    </source>
</evidence>
<accession>A0A099TXK4</accession>
<proteinExistence type="inferred from homology"/>
<feature type="binding site" evidence="10">
    <location>
        <position position="92"/>
    </location>
    <ligand>
        <name>Zn(2+)</name>
        <dbReference type="ChEBI" id="CHEBI:29105"/>
    </ligand>
</feature>
<dbReference type="GO" id="GO:0016791">
    <property type="term" value="F:phosphatase activity"/>
    <property type="evidence" value="ECO:0007669"/>
    <property type="project" value="InterPro"/>
</dbReference>
<keyword evidence="10" id="KW-0862">Zinc</keyword>
<dbReference type="InterPro" id="IPR006439">
    <property type="entry name" value="HAD-SF_hydro_IA"/>
</dbReference>
<keyword evidence="10" id="KW-0460">Magnesium</keyword>
<reference evidence="12 13" key="1">
    <citation type="journal article" date="2014" name="Genome Announc.">
        <title>Draft genome sequences of eight enterohepatic helicobacter species isolated from both laboratory and wild rodents.</title>
        <authorList>
            <person name="Sheh A."/>
            <person name="Shen Z."/>
            <person name="Fox J.G."/>
        </authorList>
    </citation>
    <scope>NUCLEOTIDE SEQUENCE [LARGE SCALE GENOMIC DNA]</scope>
    <source>
        <strain evidence="12 13">ST1</strain>
    </source>
</reference>
<dbReference type="InterPro" id="IPR004446">
    <property type="entry name" value="Heptose_bisP_phosphatase"/>
</dbReference>
<keyword evidence="3 10" id="KW-0479">Metal-binding</keyword>
<dbReference type="EMBL" id="JRPD02000002">
    <property type="protein sequence ID" value="TLE01415.1"/>
    <property type="molecule type" value="Genomic_DNA"/>
</dbReference>
<name>A0A099TXK4_9HELI</name>
<evidence type="ECO:0000256" key="9">
    <source>
        <dbReference type="PIRSR" id="PIRSR004682-3"/>
    </source>
</evidence>
<dbReference type="PANTHER" id="PTHR42891:SF1">
    <property type="entry name" value="D-GLYCERO-BETA-D-MANNO-HEPTOSE-1,7-BISPHOSPHATE 7-PHOSPHATASE"/>
    <property type="match status" value="1"/>
</dbReference>
<evidence type="ECO:0000313" key="13">
    <source>
        <dbReference type="Proteomes" id="UP000029922"/>
    </source>
</evidence>
<dbReference type="NCBIfam" id="TIGR01656">
    <property type="entry name" value="Histidinol-ppas"/>
    <property type="match status" value="1"/>
</dbReference>
<feature type="active site" description="Nucleophile" evidence="8">
    <location>
        <position position="10"/>
    </location>
</feature>
<evidence type="ECO:0000313" key="11">
    <source>
        <dbReference type="EMBL" id="STQ85344.1"/>
    </source>
</evidence>